<sequence length="143" mass="15468">MLRQNRRRSSPSFGLLSKTATAMLSRLVRRLHLSPTRIKVKDANTNDTNVCQGAMSSIASVQATSDIWRQWPRMACVLDMEPFLKTGQEIPNGVLVALIEHVLPSITLLSATVGEVMALLEGASIEAGFPTGIQGIVALGKKL</sequence>
<reference evidence="1 2" key="1">
    <citation type="submission" date="2020-07" db="EMBL/GenBank/DDBJ databases">
        <title>Metarhizium humberi genome.</title>
        <authorList>
            <person name="Lysoe E."/>
        </authorList>
    </citation>
    <scope>NUCLEOTIDE SEQUENCE [LARGE SCALE GENOMIC DNA]</scope>
    <source>
        <strain evidence="1 2">ESALQ1638</strain>
    </source>
</reference>
<dbReference type="AlphaFoldDB" id="A0A9P8S2J8"/>
<keyword evidence="2" id="KW-1185">Reference proteome</keyword>
<gene>
    <name evidence="1" type="ORF">MHUMG1_09843</name>
</gene>
<protein>
    <submittedName>
        <fullName evidence="1">Uncharacterized protein</fullName>
    </submittedName>
</protein>
<dbReference type="Proteomes" id="UP000764110">
    <property type="component" value="Unassembled WGS sequence"/>
</dbReference>
<evidence type="ECO:0000313" key="2">
    <source>
        <dbReference type="Proteomes" id="UP000764110"/>
    </source>
</evidence>
<name>A0A9P8S2J8_9HYPO</name>
<evidence type="ECO:0000313" key="1">
    <source>
        <dbReference type="EMBL" id="KAH0592456.1"/>
    </source>
</evidence>
<accession>A0A9P8S2J8</accession>
<proteinExistence type="predicted"/>
<comment type="caution">
    <text evidence="1">The sequence shown here is derived from an EMBL/GenBank/DDBJ whole genome shotgun (WGS) entry which is preliminary data.</text>
</comment>
<dbReference type="EMBL" id="JACEFI010000031">
    <property type="protein sequence ID" value="KAH0592456.1"/>
    <property type="molecule type" value="Genomic_DNA"/>
</dbReference>
<organism evidence="1 2">
    <name type="scientific">Metarhizium humberi</name>
    <dbReference type="NCBI Taxonomy" id="2596975"/>
    <lineage>
        <taxon>Eukaryota</taxon>
        <taxon>Fungi</taxon>
        <taxon>Dikarya</taxon>
        <taxon>Ascomycota</taxon>
        <taxon>Pezizomycotina</taxon>
        <taxon>Sordariomycetes</taxon>
        <taxon>Hypocreomycetidae</taxon>
        <taxon>Hypocreales</taxon>
        <taxon>Clavicipitaceae</taxon>
        <taxon>Metarhizium</taxon>
    </lineage>
</organism>